<evidence type="ECO:0000313" key="3">
    <source>
        <dbReference type="Proteomes" id="UP000263012"/>
    </source>
</evidence>
<gene>
    <name evidence="2" type="ORF">AArcSl_2584</name>
</gene>
<organism evidence="2 3">
    <name type="scientific">Halalkaliarchaeum desulfuricum</name>
    <dbReference type="NCBI Taxonomy" id="2055893"/>
    <lineage>
        <taxon>Archaea</taxon>
        <taxon>Methanobacteriati</taxon>
        <taxon>Methanobacteriota</taxon>
        <taxon>Stenosarchaea group</taxon>
        <taxon>Halobacteria</taxon>
        <taxon>Halobacteriales</taxon>
        <taxon>Haloferacaceae</taxon>
        <taxon>Halalkaliarchaeum</taxon>
    </lineage>
</organism>
<accession>A0A343TM82</accession>
<dbReference type="GeneID" id="37878941"/>
<name>A0A343TM82_9EURY</name>
<evidence type="ECO:0008006" key="4">
    <source>
        <dbReference type="Google" id="ProtNLM"/>
    </source>
</evidence>
<keyword evidence="3" id="KW-1185">Reference proteome</keyword>
<feature type="region of interest" description="Disordered" evidence="1">
    <location>
        <begin position="140"/>
        <end position="169"/>
    </location>
</feature>
<dbReference type="EMBL" id="CP025066">
    <property type="protein sequence ID" value="AUX10204.1"/>
    <property type="molecule type" value="Genomic_DNA"/>
</dbReference>
<dbReference type="Proteomes" id="UP000263012">
    <property type="component" value="Chromosome"/>
</dbReference>
<dbReference type="InterPro" id="IPR025444">
    <property type="entry name" value="Monooxy_af470"/>
</dbReference>
<reference evidence="3" key="1">
    <citation type="submission" date="2017-11" db="EMBL/GenBank/DDBJ databases">
        <title>Phenotypic and genomic properties of facultatively anaerobic sulfur-reducing natronoarchaea from hypersaline soda lakes.</title>
        <authorList>
            <person name="Sorokin D.Y."/>
            <person name="Kublanov I.V."/>
            <person name="Roman P."/>
            <person name="Sinninghe Damste J.S."/>
            <person name="Golyshin P.N."/>
            <person name="Rojo D."/>
            <person name="Ciordia S."/>
            <person name="Mena M.D.C."/>
            <person name="Ferrer M."/>
            <person name="Messina E."/>
            <person name="Smedile F."/>
            <person name="La Spada G."/>
            <person name="La Cono V."/>
            <person name="Yakimov M.M."/>
        </authorList>
    </citation>
    <scope>NUCLEOTIDE SEQUENCE [LARGE SCALE GENOMIC DNA]</scope>
    <source>
        <strain evidence="3">AArc-Sl</strain>
    </source>
</reference>
<sequence>MTEITEERVAAELEGDFVVFRIGMRVHRLWKVHKWFPIFRGMAKMLDELESDPDSGLLAYDTNLGIRNHEFVQYWESFEKLREYALDPEARHAPAMKWTNRIIEESDAVGIWHETYLVRGDEYETIYHNMPATGLGKAGTLHPATGLRKTATGRLGETGDTDGVASEHQ</sequence>
<dbReference type="RefSeq" id="WP_119820067.1">
    <property type="nucleotide sequence ID" value="NZ_CP025066.1"/>
</dbReference>
<proteinExistence type="predicted"/>
<protein>
    <recommendedName>
        <fullName evidence="4">DUF4188 domain-containing protein</fullName>
    </recommendedName>
</protein>
<dbReference type="KEGG" id="hdf:AArcSl_2584"/>
<dbReference type="OrthoDB" id="198893at2157"/>
<evidence type="ECO:0000256" key="1">
    <source>
        <dbReference type="SAM" id="MobiDB-lite"/>
    </source>
</evidence>
<dbReference type="AlphaFoldDB" id="A0A343TM82"/>
<evidence type="ECO:0000313" key="2">
    <source>
        <dbReference type="EMBL" id="AUX10204.1"/>
    </source>
</evidence>
<dbReference type="Pfam" id="PF13826">
    <property type="entry name" value="Monooxy_af470-like"/>
    <property type="match status" value="1"/>
</dbReference>